<organism evidence="2 3">
    <name type="scientific">Pleurodeles waltl</name>
    <name type="common">Iberian ribbed newt</name>
    <dbReference type="NCBI Taxonomy" id="8319"/>
    <lineage>
        <taxon>Eukaryota</taxon>
        <taxon>Metazoa</taxon>
        <taxon>Chordata</taxon>
        <taxon>Craniata</taxon>
        <taxon>Vertebrata</taxon>
        <taxon>Euteleostomi</taxon>
        <taxon>Amphibia</taxon>
        <taxon>Batrachia</taxon>
        <taxon>Caudata</taxon>
        <taxon>Salamandroidea</taxon>
        <taxon>Salamandridae</taxon>
        <taxon>Pleurodelinae</taxon>
        <taxon>Pleurodeles</taxon>
    </lineage>
</organism>
<proteinExistence type="predicted"/>
<dbReference type="AlphaFoldDB" id="A0AAV7R1X7"/>
<sequence>MAPRRLSPKAGGGVGSSLSREQSGERCPDTRIKKPRPPRLSCRGTREPQVHPRVSVSSPSPALISWTADVLASSPAANLSSALPAALNYIPPRRAVTAPGSDPPPLKAPAPALDHLSHPTASSPPPASNAGGQRSSLRQGGTLSRSIRHPGFLAF</sequence>
<feature type="compositionally biased region" description="Low complexity" evidence="1">
    <location>
        <begin position="51"/>
        <end position="60"/>
    </location>
</feature>
<evidence type="ECO:0000256" key="1">
    <source>
        <dbReference type="SAM" id="MobiDB-lite"/>
    </source>
</evidence>
<keyword evidence="3" id="KW-1185">Reference proteome</keyword>
<feature type="region of interest" description="Disordered" evidence="1">
    <location>
        <begin position="1"/>
        <end position="60"/>
    </location>
</feature>
<feature type="compositionally biased region" description="Polar residues" evidence="1">
    <location>
        <begin position="131"/>
        <end position="145"/>
    </location>
</feature>
<feature type="compositionally biased region" description="Basic and acidic residues" evidence="1">
    <location>
        <begin position="22"/>
        <end position="32"/>
    </location>
</feature>
<dbReference type="EMBL" id="JANPWB010000010">
    <property type="protein sequence ID" value="KAJ1145667.1"/>
    <property type="molecule type" value="Genomic_DNA"/>
</dbReference>
<dbReference type="Proteomes" id="UP001066276">
    <property type="component" value="Chromosome 6"/>
</dbReference>
<feature type="region of interest" description="Disordered" evidence="1">
    <location>
        <begin position="93"/>
        <end position="155"/>
    </location>
</feature>
<accession>A0AAV7R1X7</accession>
<evidence type="ECO:0000313" key="2">
    <source>
        <dbReference type="EMBL" id="KAJ1145667.1"/>
    </source>
</evidence>
<gene>
    <name evidence="2" type="ORF">NDU88_011953</name>
</gene>
<name>A0AAV7R1X7_PLEWA</name>
<reference evidence="2" key="1">
    <citation type="journal article" date="2022" name="bioRxiv">
        <title>Sequencing and chromosome-scale assembly of the giantPleurodeles waltlgenome.</title>
        <authorList>
            <person name="Brown T."/>
            <person name="Elewa A."/>
            <person name="Iarovenko S."/>
            <person name="Subramanian E."/>
            <person name="Araus A.J."/>
            <person name="Petzold A."/>
            <person name="Susuki M."/>
            <person name="Suzuki K.-i.T."/>
            <person name="Hayashi T."/>
            <person name="Toyoda A."/>
            <person name="Oliveira C."/>
            <person name="Osipova E."/>
            <person name="Leigh N.D."/>
            <person name="Simon A."/>
            <person name="Yun M.H."/>
        </authorList>
    </citation>
    <scope>NUCLEOTIDE SEQUENCE</scope>
    <source>
        <strain evidence="2">20211129_DDA</strain>
        <tissue evidence="2">Liver</tissue>
    </source>
</reference>
<comment type="caution">
    <text evidence="2">The sequence shown here is derived from an EMBL/GenBank/DDBJ whole genome shotgun (WGS) entry which is preliminary data.</text>
</comment>
<protein>
    <submittedName>
        <fullName evidence="2">Uncharacterized protein</fullName>
    </submittedName>
</protein>
<evidence type="ECO:0000313" key="3">
    <source>
        <dbReference type="Proteomes" id="UP001066276"/>
    </source>
</evidence>